<name>A0A543A0Y4_9ACTN</name>
<keyword evidence="3" id="KW-1185">Reference proteome</keyword>
<dbReference type="AlphaFoldDB" id="A0A543A0Y4"/>
<reference evidence="2 3" key="1">
    <citation type="submission" date="2019-06" db="EMBL/GenBank/DDBJ databases">
        <title>Sequencing the genomes of 1000 actinobacteria strains.</title>
        <authorList>
            <person name="Klenk H.-P."/>
        </authorList>
    </citation>
    <scope>NUCLEOTIDE SEQUENCE [LARGE SCALE GENOMIC DNA]</scope>
    <source>
        <strain evidence="2 3">DSM 25218</strain>
    </source>
</reference>
<evidence type="ECO:0000313" key="3">
    <source>
        <dbReference type="Proteomes" id="UP000320209"/>
    </source>
</evidence>
<dbReference type="Pfam" id="PF10824">
    <property type="entry name" value="T7SS_ESX_EspC"/>
    <property type="match status" value="1"/>
</dbReference>
<feature type="region of interest" description="Disordered" evidence="1">
    <location>
        <begin position="83"/>
        <end position="105"/>
    </location>
</feature>
<sequence>MASDIAVIPKDLRQSARNMDSAADDVASANPADHVSKISTAMSGSVSAGKVPALKAKLEWRFTNWPKSARAYHDALIAAADDYETTDHSSAEEGRRQQMCVRSTN</sequence>
<evidence type="ECO:0000313" key="2">
    <source>
        <dbReference type="EMBL" id="TQL66224.1"/>
    </source>
</evidence>
<dbReference type="InterPro" id="IPR022536">
    <property type="entry name" value="EspC"/>
</dbReference>
<dbReference type="Proteomes" id="UP000320209">
    <property type="component" value="Unassembled WGS sequence"/>
</dbReference>
<feature type="compositionally biased region" description="Basic and acidic residues" evidence="1">
    <location>
        <begin position="85"/>
        <end position="96"/>
    </location>
</feature>
<organism evidence="2 3">
    <name type="scientific">Nocardioides albertanoniae</name>
    <dbReference type="NCBI Taxonomy" id="1175486"/>
    <lineage>
        <taxon>Bacteria</taxon>
        <taxon>Bacillati</taxon>
        <taxon>Actinomycetota</taxon>
        <taxon>Actinomycetes</taxon>
        <taxon>Propionibacteriales</taxon>
        <taxon>Nocardioidaceae</taxon>
        <taxon>Nocardioides</taxon>
    </lineage>
</organism>
<proteinExistence type="predicted"/>
<accession>A0A543A0Y4</accession>
<dbReference type="RefSeq" id="WP_170225010.1">
    <property type="nucleotide sequence ID" value="NZ_VFOV01000001.1"/>
</dbReference>
<dbReference type="EMBL" id="VFOV01000001">
    <property type="protein sequence ID" value="TQL66224.1"/>
    <property type="molecule type" value="Genomic_DNA"/>
</dbReference>
<dbReference type="GO" id="GO:0009306">
    <property type="term" value="P:protein secretion"/>
    <property type="evidence" value="ECO:0007669"/>
    <property type="project" value="InterPro"/>
</dbReference>
<evidence type="ECO:0000256" key="1">
    <source>
        <dbReference type="SAM" id="MobiDB-lite"/>
    </source>
</evidence>
<gene>
    <name evidence="2" type="ORF">FB381_0073</name>
</gene>
<comment type="caution">
    <text evidence="2">The sequence shown here is derived from an EMBL/GenBank/DDBJ whole genome shotgun (WGS) entry which is preliminary data.</text>
</comment>
<protein>
    <submittedName>
        <fullName evidence="2">Excreted virulence factor EspC (Type VII ESX diderm)</fullName>
    </submittedName>
</protein>